<feature type="compositionally biased region" description="Basic and acidic residues" evidence="1">
    <location>
        <begin position="51"/>
        <end position="78"/>
    </location>
</feature>
<dbReference type="GeneID" id="107938094"/>
<dbReference type="RefSeq" id="XP_016726648.1">
    <property type="nucleotide sequence ID" value="XM_016871159.2"/>
</dbReference>
<protein>
    <submittedName>
        <fullName evidence="3">Uncharacterized protein</fullName>
    </submittedName>
</protein>
<dbReference type="OrthoDB" id="987042at2759"/>
<dbReference type="PaxDb" id="3635-A0A1U8MM98"/>
<feature type="region of interest" description="Disordered" evidence="1">
    <location>
        <begin position="1"/>
        <end position="22"/>
    </location>
</feature>
<name>A0A1U8MM98_GOSHI</name>
<dbReference type="KEGG" id="ghi:107938094"/>
<reference evidence="3" key="2">
    <citation type="submission" date="2025-08" db="UniProtKB">
        <authorList>
            <consortium name="RefSeq"/>
        </authorList>
    </citation>
    <scope>IDENTIFICATION</scope>
</reference>
<dbReference type="AlphaFoldDB" id="A0A1U8MM98"/>
<evidence type="ECO:0000313" key="3">
    <source>
        <dbReference type="RefSeq" id="XP_016726648.1"/>
    </source>
</evidence>
<gene>
    <name evidence="3" type="primary">LOC107938094</name>
</gene>
<feature type="region of interest" description="Disordered" evidence="1">
    <location>
        <begin position="43"/>
        <end position="123"/>
    </location>
</feature>
<sequence>MGCGISRSKISQEGTAPAGRHFRIVHRKNDERAVADSVFLLSSKPLVQGENHAKADHKMVNSERKEGPESERVENEHKDDDDEEEDGHERDETMLCSPSPSFKDFCTTSSHHDDDNTRGYDNTEQIKARQQCDVENYNKKGSSGGLRKRGRITKGIKNTIQHKFKVF</sequence>
<reference evidence="2" key="1">
    <citation type="journal article" date="2020" name="Nat. Genet.">
        <title>Genomic diversifications of five Gossypium allopolyploid species and their impact on cotton improvement.</title>
        <authorList>
            <person name="Chen Z.J."/>
            <person name="Sreedasyam A."/>
            <person name="Ando A."/>
            <person name="Song Q."/>
            <person name="De Santiago L.M."/>
            <person name="Hulse-Kemp A.M."/>
            <person name="Ding M."/>
            <person name="Ye W."/>
            <person name="Kirkbride R.C."/>
            <person name="Jenkins J."/>
            <person name="Plott C."/>
            <person name="Lovell J."/>
            <person name="Lin Y.M."/>
            <person name="Vaughn R."/>
            <person name="Liu B."/>
            <person name="Simpson S."/>
            <person name="Scheffler B.E."/>
            <person name="Wen L."/>
            <person name="Saski C.A."/>
            <person name="Grover C.E."/>
            <person name="Hu G."/>
            <person name="Conover J.L."/>
            <person name="Carlson J.W."/>
            <person name="Shu S."/>
            <person name="Boston L.B."/>
            <person name="Williams M."/>
            <person name="Peterson D.G."/>
            <person name="McGee K."/>
            <person name="Jones D.C."/>
            <person name="Wendel J.F."/>
            <person name="Stelly D.M."/>
            <person name="Grimwood J."/>
            <person name="Schmutz J."/>
        </authorList>
    </citation>
    <scope>NUCLEOTIDE SEQUENCE [LARGE SCALE GENOMIC DNA]</scope>
    <source>
        <strain evidence="2">cv. TM-1</strain>
    </source>
</reference>
<dbReference type="Proteomes" id="UP000818029">
    <property type="component" value="Chromosome A09"/>
</dbReference>
<proteinExistence type="predicted"/>
<organism evidence="2 3">
    <name type="scientific">Gossypium hirsutum</name>
    <name type="common">Upland cotton</name>
    <name type="synonym">Gossypium mexicanum</name>
    <dbReference type="NCBI Taxonomy" id="3635"/>
    <lineage>
        <taxon>Eukaryota</taxon>
        <taxon>Viridiplantae</taxon>
        <taxon>Streptophyta</taxon>
        <taxon>Embryophyta</taxon>
        <taxon>Tracheophyta</taxon>
        <taxon>Spermatophyta</taxon>
        <taxon>Magnoliopsida</taxon>
        <taxon>eudicotyledons</taxon>
        <taxon>Gunneridae</taxon>
        <taxon>Pentapetalae</taxon>
        <taxon>rosids</taxon>
        <taxon>malvids</taxon>
        <taxon>Malvales</taxon>
        <taxon>Malvaceae</taxon>
        <taxon>Malvoideae</taxon>
        <taxon>Gossypium</taxon>
    </lineage>
</organism>
<evidence type="ECO:0000256" key="1">
    <source>
        <dbReference type="SAM" id="MobiDB-lite"/>
    </source>
</evidence>
<accession>A0A1U8MM98</accession>
<evidence type="ECO:0000313" key="2">
    <source>
        <dbReference type="Proteomes" id="UP000818029"/>
    </source>
</evidence>
<keyword evidence="2" id="KW-1185">Reference proteome</keyword>